<evidence type="ECO:0000313" key="3">
    <source>
        <dbReference type="Proteomes" id="UP000026915"/>
    </source>
</evidence>
<accession>A0A061FB47</accession>
<reference evidence="2 3" key="1">
    <citation type="journal article" date="2013" name="Genome Biol.">
        <title>The genome sequence of the most widely cultivated cacao type and its use to identify candidate genes regulating pod color.</title>
        <authorList>
            <person name="Motamayor J.C."/>
            <person name="Mockaitis K."/>
            <person name="Schmutz J."/>
            <person name="Haiminen N."/>
            <person name="Iii D.L."/>
            <person name="Cornejo O."/>
            <person name="Findley S.D."/>
            <person name="Zheng P."/>
            <person name="Utro F."/>
            <person name="Royaert S."/>
            <person name="Saski C."/>
            <person name="Jenkins J."/>
            <person name="Podicheti R."/>
            <person name="Zhao M."/>
            <person name="Scheffler B.E."/>
            <person name="Stack J.C."/>
            <person name="Feltus F.A."/>
            <person name="Mustiga G.M."/>
            <person name="Amores F."/>
            <person name="Phillips W."/>
            <person name="Marelli J.P."/>
            <person name="May G.D."/>
            <person name="Shapiro H."/>
            <person name="Ma J."/>
            <person name="Bustamante C.D."/>
            <person name="Schnell R.J."/>
            <person name="Main D."/>
            <person name="Gilbert D."/>
            <person name="Parida L."/>
            <person name="Kuhn D.N."/>
        </authorList>
    </citation>
    <scope>NUCLEOTIDE SEQUENCE [LARGE SCALE GENOMIC DNA]</scope>
    <source>
        <strain evidence="3">cv. Matina 1-6</strain>
    </source>
</reference>
<keyword evidence="1" id="KW-1133">Transmembrane helix</keyword>
<evidence type="ECO:0000313" key="2">
    <source>
        <dbReference type="EMBL" id="EOY11674.1"/>
    </source>
</evidence>
<keyword evidence="1" id="KW-0812">Transmembrane</keyword>
<name>A0A061FB47_THECC</name>
<keyword evidence="3" id="KW-1185">Reference proteome</keyword>
<dbReference type="HOGENOM" id="CLU_3091192_0_0_1"/>
<organism evidence="2 3">
    <name type="scientific">Theobroma cacao</name>
    <name type="common">Cacao</name>
    <name type="synonym">Cocoa</name>
    <dbReference type="NCBI Taxonomy" id="3641"/>
    <lineage>
        <taxon>Eukaryota</taxon>
        <taxon>Viridiplantae</taxon>
        <taxon>Streptophyta</taxon>
        <taxon>Embryophyta</taxon>
        <taxon>Tracheophyta</taxon>
        <taxon>Spermatophyta</taxon>
        <taxon>Magnoliopsida</taxon>
        <taxon>eudicotyledons</taxon>
        <taxon>Gunneridae</taxon>
        <taxon>Pentapetalae</taxon>
        <taxon>rosids</taxon>
        <taxon>malvids</taxon>
        <taxon>Malvales</taxon>
        <taxon>Malvaceae</taxon>
        <taxon>Byttnerioideae</taxon>
        <taxon>Theobroma</taxon>
    </lineage>
</organism>
<feature type="transmembrane region" description="Helical" evidence="1">
    <location>
        <begin position="6"/>
        <end position="24"/>
    </location>
</feature>
<dbReference type="Gramene" id="EOY11674">
    <property type="protein sequence ID" value="EOY11674"/>
    <property type="gene ID" value="TCM_026773"/>
</dbReference>
<gene>
    <name evidence="2" type="ORF">TCM_026773</name>
</gene>
<sequence length="52" mass="5883">MENSKGIVLFGFMGKYVCFGLGVWGKKSFEVRVILLLSLMKSQQPWMAKSLV</sequence>
<dbReference type="AlphaFoldDB" id="A0A061FB47"/>
<proteinExistence type="predicted"/>
<protein>
    <submittedName>
        <fullName evidence="2">Uncharacterized protein</fullName>
    </submittedName>
</protein>
<keyword evidence="1" id="KW-0472">Membrane</keyword>
<dbReference type="InParanoid" id="A0A061FB47"/>
<dbReference type="EMBL" id="CM001883">
    <property type="protein sequence ID" value="EOY11674.1"/>
    <property type="molecule type" value="Genomic_DNA"/>
</dbReference>
<dbReference type="Proteomes" id="UP000026915">
    <property type="component" value="Chromosome 5"/>
</dbReference>
<evidence type="ECO:0000256" key="1">
    <source>
        <dbReference type="SAM" id="Phobius"/>
    </source>
</evidence>